<dbReference type="SUPFAM" id="SSF53300">
    <property type="entry name" value="vWA-like"/>
    <property type="match status" value="1"/>
</dbReference>
<dbReference type="PANTHER" id="PTHR43473:SF2">
    <property type="entry name" value="MAGNESIUM-CHELATASE SUBUNIT CHLD, CHLOROPLASTIC"/>
    <property type="match status" value="1"/>
</dbReference>
<feature type="domain" description="VWFA" evidence="1">
    <location>
        <begin position="2"/>
        <end position="154"/>
    </location>
</feature>
<protein>
    <submittedName>
        <fullName evidence="2">Magnesium chelatase subunit ChlD-like protein</fullName>
    </submittedName>
</protein>
<dbReference type="Proteomes" id="UP000246483">
    <property type="component" value="Unassembled WGS sequence"/>
</dbReference>
<organism evidence="2 3">
    <name type="scientific">Melaminivora alkalimesophila</name>
    <dbReference type="NCBI Taxonomy" id="1165852"/>
    <lineage>
        <taxon>Bacteria</taxon>
        <taxon>Pseudomonadati</taxon>
        <taxon>Pseudomonadota</taxon>
        <taxon>Betaproteobacteria</taxon>
        <taxon>Burkholderiales</taxon>
        <taxon>Comamonadaceae</taxon>
        <taxon>Melaminivora</taxon>
    </lineage>
</organism>
<sequence>MPTLHCFVLDCSGSMLRSGQLARAKGVLAQLLQQAYLWRDPVALVNFGGRGSALVRAPGRAPLRPEALVLPLDGGGGTPLAEALARADAVLRRHRHGPRWLWLLTDGRTRETPARPRHADGLWVIDFEHARPPLGRAAALAGAWDARLVPAREL</sequence>
<dbReference type="InterPro" id="IPR002035">
    <property type="entry name" value="VWF_A"/>
</dbReference>
<accession>A0A317RCN9</accession>
<gene>
    <name evidence="2" type="ORF">DFR36_10249</name>
</gene>
<evidence type="ECO:0000313" key="3">
    <source>
        <dbReference type="Proteomes" id="UP000246483"/>
    </source>
</evidence>
<dbReference type="EMBL" id="QGUB01000002">
    <property type="protein sequence ID" value="PWW47676.1"/>
    <property type="molecule type" value="Genomic_DNA"/>
</dbReference>
<comment type="caution">
    <text evidence="2">The sequence shown here is derived from an EMBL/GenBank/DDBJ whole genome shotgun (WGS) entry which is preliminary data.</text>
</comment>
<reference evidence="2 3" key="1">
    <citation type="submission" date="2018-05" db="EMBL/GenBank/DDBJ databases">
        <title>Genomic Encyclopedia of Type Strains, Phase IV (KMG-IV): sequencing the most valuable type-strain genomes for metagenomic binning, comparative biology and taxonomic classification.</title>
        <authorList>
            <person name="Goeker M."/>
        </authorList>
    </citation>
    <scope>NUCLEOTIDE SEQUENCE [LARGE SCALE GENOMIC DNA]</scope>
    <source>
        <strain evidence="2 3">DSM 26006</strain>
    </source>
</reference>
<name>A0A317RCN9_9BURK</name>
<proteinExistence type="predicted"/>
<dbReference type="AlphaFoldDB" id="A0A317RCN9"/>
<evidence type="ECO:0000313" key="2">
    <source>
        <dbReference type="EMBL" id="PWW47676.1"/>
    </source>
</evidence>
<dbReference type="PANTHER" id="PTHR43473">
    <property type="entry name" value="MAGNESIUM-CHELATASE SUBUNIT CHLD, CHLOROPLASTIC"/>
    <property type="match status" value="1"/>
</dbReference>
<dbReference type="SMART" id="SM00327">
    <property type="entry name" value="VWA"/>
    <property type="match status" value="1"/>
</dbReference>
<dbReference type="InterPro" id="IPR036465">
    <property type="entry name" value="vWFA_dom_sf"/>
</dbReference>
<keyword evidence="3" id="KW-1185">Reference proteome</keyword>
<dbReference type="Pfam" id="PF13519">
    <property type="entry name" value="VWA_2"/>
    <property type="match status" value="1"/>
</dbReference>
<evidence type="ECO:0000259" key="1">
    <source>
        <dbReference type="SMART" id="SM00327"/>
    </source>
</evidence>
<dbReference type="RefSeq" id="WP_040436052.1">
    <property type="nucleotide sequence ID" value="NZ_QGUB01000002.1"/>
</dbReference>
<dbReference type="Gene3D" id="3.40.50.410">
    <property type="entry name" value="von Willebrand factor, type A domain"/>
    <property type="match status" value="1"/>
</dbReference>